<feature type="domain" description="Atrophied bacterial Ig" evidence="5">
    <location>
        <begin position="356"/>
        <end position="442"/>
    </location>
</feature>
<keyword evidence="7" id="KW-1185">Reference proteome</keyword>
<dbReference type="PANTHER" id="PTHR43301">
    <property type="entry name" value="ARABINAN ENDO-1,5-ALPHA-L-ARABINOSIDASE"/>
    <property type="match status" value="1"/>
</dbReference>
<evidence type="ECO:0000259" key="5">
    <source>
        <dbReference type="Pfam" id="PF20578"/>
    </source>
</evidence>
<evidence type="ECO:0000313" key="6">
    <source>
        <dbReference type="EMBL" id="GLJ61164.1"/>
    </source>
</evidence>
<keyword evidence="2" id="KW-0326">Glycosidase</keyword>
<dbReference type="Pfam" id="PF13385">
    <property type="entry name" value="Laminin_G_3"/>
    <property type="match status" value="1"/>
</dbReference>
<dbReference type="SUPFAM" id="SSF75005">
    <property type="entry name" value="Arabinanase/levansucrase/invertase"/>
    <property type="match status" value="1"/>
</dbReference>
<accession>A0A9W6LVW3</accession>
<gene>
    <name evidence="6" type="ORF">GCM10017576_12930</name>
</gene>
<dbReference type="Gene3D" id="2.115.10.20">
    <property type="entry name" value="Glycosyl hydrolase domain, family 43"/>
    <property type="match status" value="1"/>
</dbReference>
<feature type="signal peptide" evidence="3">
    <location>
        <begin position="1"/>
        <end position="29"/>
    </location>
</feature>
<feature type="domain" description="Bacterial Ig-like" evidence="4">
    <location>
        <begin position="809"/>
        <end position="861"/>
    </location>
</feature>
<evidence type="ECO:0008006" key="8">
    <source>
        <dbReference type="Google" id="ProtNLM"/>
    </source>
</evidence>
<reference evidence="6" key="1">
    <citation type="journal article" date="2014" name="Int. J. Syst. Evol. Microbiol.">
        <title>Complete genome sequence of Corynebacterium casei LMG S-19264T (=DSM 44701T), isolated from a smear-ripened cheese.</title>
        <authorList>
            <consortium name="US DOE Joint Genome Institute (JGI-PGF)"/>
            <person name="Walter F."/>
            <person name="Albersmeier A."/>
            <person name="Kalinowski J."/>
            <person name="Ruckert C."/>
        </authorList>
    </citation>
    <scope>NUCLEOTIDE SEQUENCE</scope>
    <source>
        <strain evidence="6">VKM Ac-1020</strain>
    </source>
</reference>
<dbReference type="Gene3D" id="2.60.120.200">
    <property type="match status" value="1"/>
</dbReference>
<reference evidence="6" key="2">
    <citation type="submission" date="2023-01" db="EMBL/GenBank/DDBJ databases">
        <authorList>
            <person name="Sun Q."/>
            <person name="Evtushenko L."/>
        </authorList>
    </citation>
    <scope>NUCLEOTIDE SEQUENCE</scope>
    <source>
        <strain evidence="6">VKM Ac-1020</strain>
    </source>
</reference>
<dbReference type="Pfam" id="PF07532">
    <property type="entry name" value="Big_4"/>
    <property type="match status" value="1"/>
</dbReference>
<dbReference type="AlphaFoldDB" id="A0A9W6LVW3"/>
<protein>
    <recommendedName>
        <fullName evidence="8">Ig-like protein group 4</fullName>
    </recommendedName>
</protein>
<dbReference type="InterPro" id="IPR013320">
    <property type="entry name" value="ConA-like_dom_sf"/>
</dbReference>
<dbReference type="Pfam" id="PF20578">
    <property type="entry name" value="aBig_2"/>
    <property type="match status" value="2"/>
</dbReference>
<evidence type="ECO:0000313" key="7">
    <source>
        <dbReference type="Proteomes" id="UP001142462"/>
    </source>
</evidence>
<evidence type="ECO:0000259" key="4">
    <source>
        <dbReference type="Pfam" id="PF07532"/>
    </source>
</evidence>
<keyword evidence="3" id="KW-0732">Signal</keyword>
<feature type="chain" id="PRO_5040842414" description="Ig-like protein group 4" evidence="3">
    <location>
        <begin position="30"/>
        <end position="963"/>
    </location>
</feature>
<evidence type="ECO:0000256" key="1">
    <source>
        <dbReference type="ARBA" id="ARBA00022801"/>
    </source>
</evidence>
<dbReference type="RefSeq" id="WP_271172878.1">
    <property type="nucleotide sequence ID" value="NZ_BSEJ01000005.1"/>
</dbReference>
<dbReference type="InterPro" id="IPR011081">
    <property type="entry name" value="Big_4"/>
</dbReference>
<comment type="caution">
    <text evidence="6">The sequence shown here is derived from an EMBL/GenBank/DDBJ whole genome shotgun (WGS) entry which is preliminary data.</text>
</comment>
<dbReference type="EMBL" id="BSEJ01000005">
    <property type="protein sequence ID" value="GLJ61164.1"/>
    <property type="molecule type" value="Genomic_DNA"/>
</dbReference>
<dbReference type="GO" id="GO:0016798">
    <property type="term" value="F:hydrolase activity, acting on glycosyl bonds"/>
    <property type="evidence" value="ECO:0007669"/>
    <property type="project" value="UniProtKB-KW"/>
</dbReference>
<proteinExistence type="predicted"/>
<organism evidence="6 7">
    <name type="scientific">Microbacterium barkeri</name>
    <dbReference type="NCBI Taxonomy" id="33917"/>
    <lineage>
        <taxon>Bacteria</taxon>
        <taxon>Bacillati</taxon>
        <taxon>Actinomycetota</taxon>
        <taxon>Actinomycetes</taxon>
        <taxon>Micrococcales</taxon>
        <taxon>Microbacteriaceae</taxon>
        <taxon>Microbacterium</taxon>
    </lineage>
</organism>
<dbReference type="PANTHER" id="PTHR43301:SF3">
    <property type="entry name" value="ARABINAN ENDO-1,5-ALPHA-L-ARABINOSIDASE A-RELATED"/>
    <property type="match status" value="1"/>
</dbReference>
<dbReference type="InterPro" id="IPR046780">
    <property type="entry name" value="aBig_2"/>
</dbReference>
<dbReference type="Proteomes" id="UP001142462">
    <property type="component" value="Unassembled WGS sequence"/>
</dbReference>
<dbReference type="InterPro" id="IPR023296">
    <property type="entry name" value="Glyco_hydro_beta-prop_sf"/>
</dbReference>
<dbReference type="InterPro" id="IPR050727">
    <property type="entry name" value="GH43_arabinanases"/>
</dbReference>
<evidence type="ECO:0000256" key="3">
    <source>
        <dbReference type="SAM" id="SignalP"/>
    </source>
</evidence>
<keyword evidence="1" id="KW-0378">Hydrolase</keyword>
<feature type="domain" description="Atrophied bacterial Ig" evidence="5">
    <location>
        <begin position="263"/>
        <end position="345"/>
    </location>
</feature>
<evidence type="ECO:0000256" key="2">
    <source>
        <dbReference type="ARBA" id="ARBA00023295"/>
    </source>
</evidence>
<dbReference type="SUPFAM" id="SSF49899">
    <property type="entry name" value="Concanavalin A-like lectins/glucanases"/>
    <property type="match status" value="1"/>
</dbReference>
<sequence length="963" mass="99209">MRRTLRPAAIGIAAALTVGLAAATAPAAAEDAAPLLHYAFDAAPTDGVTIDDLSGNGNHGALRQSGAAFADGVLSLPGGSATSSAAYVELPTDDLVGRKDLTVSMWASHRSGPGNLAAAFIGAPVASGSSYSSGYWLLNPSNPSGYVKSVVTNTVSASAPWGTEVGAGATGTPTAGVRTPAGMALYTTVIDGTNGRLTLYVNGEKAAEHAIARDVASFGSSLVAYLGRSTYRDPFFAGDIDDLAVYGEALDPAEAAALYSDGALDRAVASVDVPATAEADFALPTTAYGTSIAWSSDDPAIAISGGSATVVRPAPGAGDAAVTLTAVFTAGEQTRTATFAVTVPEDLTDAEKADGDLAAIEIANAADVRTNVSVPTTGAHGSAISWTVPEGAPVSLRDGAAEGTQTLVVERPAAGEEAVDVILTATARVGDATRTREIALAIQPLPSDTAGEEAYVWAFFTGEGDGAERVSLAASRGNDALRWNTLNDGQPLFTSTQGTQGLRDPFIIRSAEGDRFYMLATDLKVAGLAGGFDAAQRTGSLHMEVWESNDLVHWSEQRHVKVSSDFAGNTWAPEAYWDEELDTYVVYWASNLYDTTDPADRTAVTYNRMMYATTDDFVTFSEARPWVDVKRGAGRGTIDATIARVDGTYYRFLKDEASMTIRQERSTDLLATVSGTLPDGEGAADEWTLVKDQVATGLPNGEPGGTFTQGEGPSVFPANDGDVNGYEWYLFIDQPSYHAGPNYYIPFATDDIADGDAWQPVGATLRENLPQNADGGKPRHGTVLPVTREEYETVLEAFAPDLAVAEADAIAVTTPAGTAPALPGAHLTMADGSEQDVAVVWDAIDPAAYAQPGTFTVRGVAQDASRAPVEATVTVTAPLEVSASTRCVGGKATVVVKATNVGAKAVDVALSSSFGAKTLAALQPDASGSVAFPTRAAAIPAGVVTAAAGGAQIDAPYAAVTCG</sequence>
<dbReference type="CDD" id="cd08983">
    <property type="entry name" value="GH43_Bt3655-like"/>
    <property type="match status" value="1"/>
</dbReference>
<name>A0A9W6LVW3_9MICO</name>